<gene>
    <name evidence="4" type="ORF">H920_17045</name>
</gene>
<reference evidence="4 5" key="1">
    <citation type="submission" date="2013-11" db="EMBL/GenBank/DDBJ databases">
        <title>The Damaraland mole rat (Fukomys damarensis) genome and evolution of African mole rats.</title>
        <authorList>
            <person name="Gladyshev V.N."/>
            <person name="Fang X."/>
        </authorList>
    </citation>
    <scope>NUCLEOTIDE SEQUENCE [LARGE SCALE GENOMIC DNA]</scope>
    <source>
        <tissue evidence="4">Liver</tissue>
    </source>
</reference>
<evidence type="ECO:0000256" key="2">
    <source>
        <dbReference type="SAM" id="Phobius"/>
    </source>
</evidence>
<evidence type="ECO:0000259" key="3">
    <source>
        <dbReference type="PROSITE" id="PS50853"/>
    </source>
</evidence>
<dbReference type="CDD" id="cd00063">
    <property type="entry name" value="FN3"/>
    <property type="match status" value="1"/>
</dbReference>
<accession>A0A091CV89</accession>
<dbReference type="InterPro" id="IPR036116">
    <property type="entry name" value="FN3_sf"/>
</dbReference>
<dbReference type="GO" id="GO:0004896">
    <property type="term" value="F:cytokine receptor activity"/>
    <property type="evidence" value="ECO:0007669"/>
    <property type="project" value="TreeGrafter"/>
</dbReference>
<feature type="transmembrane region" description="Helical" evidence="2">
    <location>
        <begin position="242"/>
        <end position="265"/>
    </location>
</feature>
<dbReference type="FunFam" id="2.60.40.10:FF:000957">
    <property type="entry name" value="Interferon gamma receptor 2"/>
    <property type="match status" value="1"/>
</dbReference>
<keyword evidence="5" id="KW-1185">Reference proteome</keyword>
<dbReference type="FunFam" id="2.60.40.10:FF:001281">
    <property type="entry name" value="Interferon gamma receptor 2"/>
    <property type="match status" value="1"/>
</dbReference>
<keyword evidence="4" id="KW-0675">Receptor</keyword>
<keyword evidence="2" id="KW-0812">Transmembrane</keyword>
<dbReference type="PANTHER" id="PTHR20859">
    <property type="entry name" value="INTERFERON/INTERLEUKIN RECEPTOR"/>
    <property type="match status" value="1"/>
</dbReference>
<evidence type="ECO:0000313" key="4">
    <source>
        <dbReference type="EMBL" id="KFO21615.1"/>
    </source>
</evidence>
<protein>
    <submittedName>
        <fullName evidence="4">Interferon gamma receptor 2</fullName>
    </submittedName>
</protein>
<dbReference type="InterPro" id="IPR003961">
    <property type="entry name" value="FN3_dom"/>
</dbReference>
<feature type="region of interest" description="Disordered" evidence="1">
    <location>
        <begin position="322"/>
        <end position="346"/>
    </location>
</feature>
<evidence type="ECO:0000256" key="1">
    <source>
        <dbReference type="SAM" id="MobiDB-lite"/>
    </source>
</evidence>
<keyword evidence="2" id="KW-0472">Membrane</keyword>
<dbReference type="InterPro" id="IPR013783">
    <property type="entry name" value="Ig-like_fold"/>
</dbReference>
<dbReference type="Pfam" id="PF01108">
    <property type="entry name" value="Tissue_fac"/>
    <property type="match status" value="1"/>
</dbReference>
<dbReference type="PANTHER" id="PTHR20859:SF46">
    <property type="entry name" value="INTERFERON GAMMA RECEPTOR 2"/>
    <property type="match status" value="1"/>
</dbReference>
<dbReference type="Pfam" id="PF09294">
    <property type="entry name" value="Interfer-bind"/>
    <property type="match status" value="1"/>
</dbReference>
<dbReference type="PROSITE" id="PS50853">
    <property type="entry name" value="FN3"/>
    <property type="match status" value="1"/>
</dbReference>
<evidence type="ECO:0000313" key="5">
    <source>
        <dbReference type="Proteomes" id="UP000028990"/>
    </source>
</evidence>
<dbReference type="InterPro" id="IPR050650">
    <property type="entry name" value="Type-II_Cytokine-TF_Rcpt"/>
</dbReference>
<proteinExistence type="predicted"/>
<dbReference type="Proteomes" id="UP000028990">
    <property type="component" value="Unassembled WGS sequence"/>
</dbReference>
<feature type="compositionally biased region" description="Polar residues" evidence="1">
    <location>
        <begin position="331"/>
        <end position="346"/>
    </location>
</feature>
<dbReference type="InterPro" id="IPR015373">
    <property type="entry name" value="Interferon/interleukin_rcp_dom"/>
</dbReference>
<keyword evidence="2" id="KW-1133">Transmembrane helix</keyword>
<dbReference type="GO" id="GO:0005886">
    <property type="term" value="C:plasma membrane"/>
    <property type="evidence" value="ECO:0007669"/>
    <property type="project" value="TreeGrafter"/>
</dbReference>
<dbReference type="eggNOG" id="ENOG502S6E7">
    <property type="taxonomic scope" value="Eukaryota"/>
</dbReference>
<sequence length="346" mass="38744">MPPNVSSVTLKATDSVSWLAAPRNPKIHLYNAEQVLSWEPSFPGNDTVPVSYRVEYKYTNSEWNNLESSEVKCTQITATECKFTTAGHSEGFPKHFNVSLRVRAELGQSVSEWATVPWFQHFRNATIGPPGNIMVSPGEGSLIVTFSAPFDTRSPSEATFSYYVCYWKKGGTQQARAFCFFVKGPVTSNSILLNNLEPFRVYCLQVQAQLFWTTPRIVNPGSFSDTFCYETTADASAKLQQIILISVGIFLLMLVLTGACFFLVLKYQGLIKYWFHTPPSIPSQLEEYLKDPAQPILEVLDKDSSPKDDIWESVSIISFPEKEEDLEAKHGSSQGTPEADTEQGSW</sequence>
<dbReference type="EMBL" id="KN124353">
    <property type="protein sequence ID" value="KFO21615.1"/>
    <property type="molecule type" value="Genomic_DNA"/>
</dbReference>
<dbReference type="Gene3D" id="2.60.40.10">
    <property type="entry name" value="Immunoglobulins"/>
    <property type="match status" value="2"/>
</dbReference>
<organism evidence="4 5">
    <name type="scientific">Fukomys damarensis</name>
    <name type="common">Damaraland mole rat</name>
    <name type="synonym">Cryptomys damarensis</name>
    <dbReference type="NCBI Taxonomy" id="885580"/>
    <lineage>
        <taxon>Eukaryota</taxon>
        <taxon>Metazoa</taxon>
        <taxon>Chordata</taxon>
        <taxon>Craniata</taxon>
        <taxon>Vertebrata</taxon>
        <taxon>Euteleostomi</taxon>
        <taxon>Mammalia</taxon>
        <taxon>Eutheria</taxon>
        <taxon>Euarchontoglires</taxon>
        <taxon>Glires</taxon>
        <taxon>Rodentia</taxon>
        <taxon>Hystricomorpha</taxon>
        <taxon>Bathyergidae</taxon>
        <taxon>Fukomys</taxon>
    </lineage>
</organism>
<dbReference type="SUPFAM" id="SSF49265">
    <property type="entry name" value="Fibronectin type III"/>
    <property type="match status" value="2"/>
</dbReference>
<feature type="domain" description="Fibronectin type-III" evidence="3">
    <location>
        <begin position="129"/>
        <end position="235"/>
    </location>
</feature>
<dbReference type="STRING" id="885580.ENSFDAP00000021854"/>
<name>A0A091CV89_FUKDA</name>
<dbReference type="AlphaFoldDB" id="A0A091CV89"/>